<protein>
    <submittedName>
        <fullName evidence="1">Uncharacterized protein</fullName>
    </submittedName>
</protein>
<comment type="caution">
    <text evidence="1">The sequence shown here is derived from an EMBL/GenBank/DDBJ whole genome shotgun (WGS) entry which is preliminary data.</text>
</comment>
<dbReference type="OrthoDB" id="5786382at2"/>
<evidence type="ECO:0000313" key="2">
    <source>
        <dbReference type="Proteomes" id="UP000272778"/>
    </source>
</evidence>
<gene>
    <name evidence="1" type="ORF">D1Y85_15170</name>
</gene>
<dbReference type="EMBL" id="RQIS01000010">
    <property type="protein sequence ID" value="RQH05508.1"/>
    <property type="molecule type" value="Genomic_DNA"/>
</dbReference>
<dbReference type="Proteomes" id="UP000272778">
    <property type="component" value="Unassembled WGS sequence"/>
</dbReference>
<keyword evidence="2" id="KW-1185">Reference proteome</keyword>
<proteinExistence type="predicted"/>
<dbReference type="AlphaFoldDB" id="A0A3N6MPF2"/>
<reference evidence="1 2" key="1">
    <citation type="submission" date="2018-11" db="EMBL/GenBank/DDBJ databases">
        <title>Paraburkholderia sp. DHOA04, isolated from soil.</title>
        <authorList>
            <person name="Gao Z.-H."/>
            <person name="Qiu L.-H."/>
            <person name="Fu J.-C."/>
        </authorList>
    </citation>
    <scope>NUCLEOTIDE SEQUENCE [LARGE SCALE GENOMIC DNA]</scope>
    <source>
        <strain evidence="1 2">DHOA04</strain>
    </source>
</reference>
<evidence type="ECO:0000313" key="1">
    <source>
        <dbReference type="EMBL" id="RQH05508.1"/>
    </source>
</evidence>
<accession>A0A3N6MPF2</accession>
<name>A0A3N6MPF2_9BURK</name>
<sequence>MAMTSDQLDQQRGGDALVGQNFLTGDVANNVASRVQTGSNTITDGSFSGASGLPTVIQNTGANVLIQNATVLNVHFGN</sequence>
<organism evidence="1 2">
    <name type="scientific">Paraburkholderia dinghuensis</name>
    <dbReference type="NCBI Taxonomy" id="2305225"/>
    <lineage>
        <taxon>Bacteria</taxon>
        <taxon>Pseudomonadati</taxon>
        <taxon>Pseudomonadota</taxon>
        <taxon>Betaproteobacteria</taxon>
        <taxon>Burkholderiales</taxon>
        <taxon>Burkholderiaceae</taxon>
        <taxon>Paraburkholderia</taxon>
    </lineage>
</organism>